<dbReference type="EMBL" id="CYSD01000042">
    <property type="protein sequence ID" value="CUH81486.1"/>
    <property type="molecule type" value="Genomic_DNA"/>
</dbReference>
<dbReference type="Pfam" id="PF13360">
    <property type="entry name" value="PQQ_2"/>
    <property type="match status" value="2"/>
</dbReference>
<name>A0A0P1GHX0_9RHOB</name>
<dbReference type="InterPro" id="IPR018391">
    <property type="entry name" value="PQQ_b-propeller_rpt"/>
</dbReference>
<feature type="domain" description="Pyrrolo-quinoline quinone repeat" evidence="1">
    <location>
        <begin position="132"/>
        <end position="368"/>
    </location>
</feature>
<dbReference type="Proteomes" id="UP000052022">
    <property type="component" value="Unassembled WGS sequence"/>
</dbReference>
<keyword evidence="3" id="KW-1185">Reference proteome</keyword>
<proteinExistence type="predicted"/>
<dbReference type="PANTHER" id="PTHR34512">
    <property type="entry name" value="CELL SURFACE PROTEIN"/>
    <property type="match status" value="1"/>
</dbReference>
<organism evidence="2 3">
    <name type="scientific">Tritonibacter multivorans</name>
    <dbReference type="NCBI Taxonomy" id="928856"/>
    <lineage>
        <taxon>Bacteria</taxon>
        <taxon>Pseudomonadati</taxon>
        <taxon>Pseudomonadota</taxon>
        <taxon>Alphaproteobacteria</taxon>
        <taxon>Rhodobacterales</taxon>
        <taxon>Paracoccaceae</taxon>
        <taxon>Tritonibacter</taxon>
    </lineage>
</organism>
<sequence>MATMFAGQIFKTSVNARKGMRAVLMATALTALVAGCAEEEEILRGVREEIRPDALLEVENKSVAFAAPKQVANRSWAQSPGQADARTDNAALSQAPALLWSVNIGQGDSRKQRITAAPIVAGGLIYTLDSGARVSAVSPEGAVVWQKLVLPPNDDETQATGGGMAYADGVIYVSSGFGLLTALNAETGAQIWQQKLGGTGSGQPTVHGGLVYLVSGDAKGWAVNTKDGRIAWQIEATETPSNVLGAPAPVVTSDLSIFAFGSGDIVATFKRGGFRRWGAAVSGRREGSVIAQVGDVTGAPFVQGSRMYVANQSGRTVAFDVDKGTRIWTAPEGATGPLWAAGDSVFLVSDLNNLLRLSASTGEIIWSQPLARFLKDKPGKRAAIVAHHGPILTGGQLAVASGDGALRFFDPKDGSLTHSVAVKGGATTEPVVAGRTLYVVTRDGDLAAYR</sequence>
<dbReference type="AlphaFoldDB" id="A0A0P1GHX0"/>
<dbReference type="InterPro" id="IPR011047">
    <property type="entry name" value="Quinoprotein_ADH-like_sf"/>
</dbReference>
<evidence type="ECO:0000313" key="3">
    <source>
        <dbReference type="Proteomes" id="UP000052022"/>
    </source>
</evidence>
<dbReference type="SUPFAM" id="SSF50998">
    <property type="entry name" value="Quinoprotein alcohol dehydrogenase-like"/>
    <property type="match status" value="1"/>
</dbReference>
<dbReference type="SMART" id="SM00564">
    <property type="entry name" value="PQQ"/>
    <property type="match status" value="6"/>
</dbReference>
<dbReference type="InterPro" id="IPR015943">
    <property type="entry name" value="WD40/YVTN_repeat-like_dom_sf"/>
</dbReference>
<gene>
    <name evidence="2" type="primary">bamB</name>
    <name evidence="2" type="ORF">TRM7557_03448</name>
</gene>
<reference evidence="2 3" key="1">
    <citation type="submission" date="2015-09" db="EMBL/GenBank/DDBJ databases">
        <authorList>
            <consortium name="Swine Surveillance"/>
        </authorList>
    </citation>
    <scope>NUCLEOTIDE SEQUENCE [LARGE SCALE GENOMIC DNA]</scope>
    <source>
        <strain evidence="2 3">CECT 7557</strain>
    </source>
</reference>
<accession>A0A0P1GHX0</accession>
<dbReference type="PANTHER" id="PTHR34512:SF30">
    <property type="entry name" value="OUTER MEMBRANE PROTEIN ASSEMBLY FACTOR BAMB"/>
    <property type="match status" value="1"/>
</dbReference>
<evidence type="ECO:0000313" key="2">
    <source>
        <dbReference type="EMBL" id="CUH81486.1"/>
    </source>
</evidence>
<dbReference type="STRING" id="928856.SAMN04488049_102285"/>
<dbReference type="Gene3D" id="2.130.10.10">
    <property type="entry name" value="YVTN repeat-like/Quinoprotein amine dehydrogenase"/>
    <property type="match status" value="1"/>
</dbReference>
<protein>
    <submittedName>
        <fullName evidence="2">Outer membrane protein assembly factor BamB</fullName>
    </submittedName>
</protein>
<feature type="domain" description="Pyrrolo-quinoline quinone repeat" evidence="1">
    <location>
        <begin position="388"/>
        <end position="449"/>
    </location>
</feature>
<dbReference type="InterPro" id="IPR002372">
    <property type="entry name" value="PQQ_rpt_dom"/>
</dbReference>
<evidence type="ECO:0000259" key="1">
    <source>
        <dbReference type="Pfam" id="PF13360"/>
    </source>
</evidence>